<keyword evidence="2" id="KW-0349">Heme</keyword>
<dbReference type="Proteomes" id="UP000318081">
    <property type="component" value="Chromosome"/>
</dbReference>
<dbReference type="PANTHER" id="PTHR13932:SF5">
    <property type="entry name" value="RADICAL S-ADENOSYL METHIONINE DOMAIN-CONTAINING PROTEIN 1, MITOCHONDRIAL"/>
    <property type="match status" value="1"/>
</dbReference>
<dbReference type="SMART" id="SM00729">
    <property type="entry name" value="Elp3"/>
    <property type="match status" value="1"/>
</dbReference>
<dbReference type="EMBL" id="CP036432">
    <property type="protein sequence ID" value="QDV88678.1"/>
    <property type="molecule type" value="Genomic_DNA"/>
</dbReference>
<keyword evidence="2" id="KW-0411">Iron-sulfur</keyword>
<dbReference type="SFLD" id="SFLDF00562">
    <property type="entry name" value="HemN-like__clustered_with_heat"/>
    <property type="match status" value="1"/>
</dbReference>
<accession>A0ABX5Y322</accession>
<gene>
    <name evidence="4" type="ORF">TBK1r_77130</name>
</gene>
<dbReference type="GO" id="GO:0051989">
    <property type="term" value="F:coproporphyrinogen dehydrogenase activity"/>
    <property type="evidence" value="ECO:0007669"/>
    <property type="project" value="UniProtKB-EC"/>
</dbReference>
<sequence>MDWPTPRSAYVHVPFCRHRCGYCNFSVVADRDDLMQRYLAAIDHELEQIAQRLQRVPIIDTLFVGGGTPTHLPNALLETFLLSLRRRFELSEGFEWTMEANPEDITAEKLAMLSEFGVNRVSLGVQSFQDRKLAVLERSHSGQSAEAIVQQVAGTIPNVSIDLIFAAPGESLSNWARDLRTATALPIRHVSTYSLTYEKGTSFWTRRRRGDLSAVDESVEITMYDLSRRVLAEAGLTHYEISNFAKPGFRCRHNLAYWRGDGWFAAGPGAAAFIDGVRATNHRSTTTYLKRIENGDSAIAESETISAAEAAREGAAFGVRMIDGIDLQQLHSRTGIAIETLCAQQLNELQSQGLIDRDGHQIKLTPRGIHFADTVASELLG</sequence>
<evidence type="ECO:0000259" key="3">
    <source>
        <dbReference type="PROSITE" id="PS51918"/>
    </source>
</evidence>
<dbReference type="InterPro" id="IPR006638">
    <property type="entry name" value="Elp3/MiaA/NifB-like_rSAM"/>
</dbReference>
<keyword evidence="2" id="KW-0963">Cytoplasm</keyword>
<dbReference type="PANTHER" id="PTHR13932">
    <property type="entry name" value="COPROPORPHYRINIGEN III OXIDASE"/>
    <property type="match status" value="1"/>
</dbReference>
<dbReference type="InterPro" id="IPR058240">
    <property type="entry name" value="rSAM_sf"/>
</dbReference>
<name>A0ABX5Y322_9BACT</name>
<dbReference type="InterPro" id="IPR007197">
    <property type="entry name" value="rSAM"/>
</dbReference>
<dbReference type="InterPro" id="IPR023404">
    <property type="entry name" value="rSAM_horseshoe"/>
</dbReference>
<proteinExistence type="inferred from homology"/>
<reference evidence="4 5" key="1">
    <citation type="submission" date="2019-02" db="EMBL/GenBank/DDBJ databases">
        <title>Deep-cultivation of Planctomycetes and their phenomic and genomic characterization uncovers novel biology.</title>
        <authorList>
            <person name="Wiegand S."/>
            <person name="Jogler M."/>
            <person name="Boedeker C."/>
            <person name="Pinto D."/>
            <person name="Vollmers J."/>
            <person name="Rivas-Marin E."/>
            <person name="Kohn T."/>
            <person name="Peeters S.H."/>
            <person name="Heuer A."/>
            <person name="Rast P."/>
            <person name="Oberbeckmann S."/>
            <person name="Bunk B."/>
            <person name="Jeske O."/>
            <person name="Meyerdierks A."/>
            <person name="Storesund J.E."/>
            <person name="Kallscheuer N."/>
            <person name="Luecker S."/>
            <person name="Lage O.M."/>
            <person name="Pohl T."/>
            <person name="Merkel B.J."/>
            <person name="Hornburger P."/>
            <person name="Mueller R.-W."/>
            <person name="Bruemmer F."/>
            <person name="Labrenz M."/>
            <person name="Spormann A.M."/>
            <person name="Op den Camp H."/>
            <person name="Overmann J."/>
            <person name="Amann R."/>
            <person name="Jetten M.S.M."/>
            <person name="Mascher T."/>
            <person name="Medema M.H."/>
            <person name="Devos D.P."/>
            <person name="Kaster A.-K."/>
            <person name="Ovreas L."/>
            <person name="Rohde M."/>
            <person name="Galperin M.Y."/>
            <person name="Jogler C."/>
        </authorList>
    </citation>
    <scope>NUCLEOTIDE SEQUENCE [LARGE SCALE GENOMIC DNA]</scope>
    <source>
        <strain evidence="4 5">TBK1r</strain>
    </source>
</reference>
<keyword evidence="2" id="KW-0143">Chaperone</keyword>
<keyword evidence="2" id="KW-0479">Metal-binding</keyword>
<dbReference type="SFLD" id="SFLDG01082">
    <property type="entry name" value="B12-binding_domain_containing"/>
    <property type="match status" value="1"/>
</dbReference>
<organism evidence="4 5">
    <name type="scientific">Stieleria magnilauensis</name>
    <dbReference type="NCBI Taxonomy" id="2527963"/>
    <lineage>
        <taxon>Bacteria</taxon>
        <taxon>Pseudomonadati</taxon>
        <taxon>Planctomycetota</taxon>
        <taxon>Planctomycetia</taxon>
        <taxon>Pirellulales</taxon>
        <taxon>Pirellulaceae</taxon>
        <taxon>Stieleria</taxon>
    </lineage>
</organism>
<keyword evidence="2" id="KW-0004">4Fe-4S</keyword>
<dbReference type="SFLD" id="SFLDG01065">
    <property type="entry name" value="anaerobic_coproporphyrinogen-I"/>
    <property type="match status" value="1"/>
</dbReference>
<dbReference type="SFLD" id="SFLDF00288">
    <property type="entry name" value="HemN-like__clustered_with_nucl"/>
    <property type="match status" value="1"/>
</dbReference>
<comment type="function">
    <text evidence="2">Probably acts as a heme chaperone, transferring heme to an unknown acceptor. Binds one molecule of heme per monomer, possibly covalently. Binds 1 [4Fe-4S] cluster. The cluster is coordinated with 3 cysteines and an exchangeable S-adenosyl-L-methionine.</text>
</comment>
<protein>
    <recommendedName>
        <fullName evidence="2">Heme chaperone HemW</fullName>
    </recommendedName>
</protein>
<keyword evidence="4" id="KW-0560">Oxidoreductase</keyword>
<dbReference type="Pfam" id="PF04055">
    <property type="entry name" value="Radical_SAM"/>
    <property type="match status" value="1"/>
</dbReference>
<dbReference type="Pfam" id="PF06969">
    <property type="entry name" value="HemN_C"/>
    <property type="match status" value="1"/>
</dbReference>
<evidence type="ECO:0000313" key="5">
    <source>
        <dbReference type="Proteomes" id="UP000318081"/>
    </source>
</evidence>
<evidence type="ECO:0000256" key="2">
    <source>
        <dbReference type="RuleBase" id="RU364116"/>
    </source>
</evidence>
<feature type="domain" description="Radical SAM core" evidence="3">
    <location>
        <begin position="1"/>
        <end position="237"/>
    </location>
</feature>
<comment type="subcellular location">
    <subcellularLocation>
        <location evidence="2">Cytoplasm</location>
    </subcellularLocation>
</comment>
<evidence type="ECO:0000256" key="1">
    <source>
        <dbReference type="ARBA" id="ARBA00006100"/>
    </source>
</evidence>
<keyword evidence="2" id="KW-0408">Iron</keyword>
<evidence type="ECO:0000313" key="4">
    <source>
        <dbReference type="EMBL" id="QDV88678.1"/>
    </source>
</evidence>
<dbReference type="SFLD" id="SFLDS00029">
    <property type="entry name" value="Radical_SAM"/>
    <property type="match status" value="1"/>
</dbReference>
<keyword evidence="5" id="KW-1185">Reference proteome</keyword>
<dbReference type="InterPro" id="IPR034505">
    <property type="entry name" value="Coproporphyrinogen-III_oxidase"/>
</dbReference>
<dbReference type="InterPro" id="IPR010723">
    <property type="entry name" value="HemN_C"/>
</dbReference>
<comment type="similarity">
    <text evidence="1">Belongs to the anaerobic coproporphyrinogen-III oxidase family. HemW subfamily.</text>
</comment>
<dbReference type="NCBIfam" id="TIGR00539">
    <property type="entry name" value="hemN_rel"/>
    <property type="match status" value="1"/>
</dbReference>
<dbReference type="PROSITE" id="PS51918">
    <property type="entry name" value="RADICAL_SAM"/>
    <property type="match status" value="1"/>
</dbReference>
<dbReference type="Gene3D" id="3.80.30.20">
    <property type="entry name" value="tm_1862 like domain"/>
    <property type="match status" value="1"/>
</dbReference>
<dbReference type="RefSeq" id="WP_145221249.1">
    <property type="nucleotide sequence ID" value="NZ_CP036432.1"/>
</dbReference>
<dbReference type="InterPro" id="IPR004559">
    <property type="entry name" value="HemW-like"/>
</dbReference>
<keyword evidence="2" id="KW-0949">S-adenosyl-L-methionine</keyword>
<dbReference type="SUPFAM" id="SSF102114">
    <property type="entry name" value="Radical SAM enzymes"/>
    <property type="match status" value="1"/>
</dbReference>
<dbReference type="CDD" id="cd01335">
    <property type="entry name" value="Radical_SAM"/>
    <property type="match status" value="1"/>
</dbReference>